<keyword evidence="2" id="KW-1185">Reference proteome</keyword>
<proteinExistence type="predicted"/>
<protein>
    <submittedName>
        <fullName evidence="1">Uncharacterized protein</fullName>
    </submittedName>
</protein>
<reference evidence="1" key="2">
    <citation type="submission" date="2021-03" db="UniProtKB">
        <authorList>
            <consortium name="EnsemblPlants"/>
        </authorList>
    </citation>
    <scope>IDENTIFICATION</scope>
</reference>
<dbReference type="SUPFAM" id="SSF52047">
    <property type="entry name" value="RNI-like"/>
    <property type="match status" value="1"/>
</dbReference>
<dbReference type="Gramene" id="AUR62009026-RA">
    <property type="protein sequence ID" value="AUR62009026-RA:cds"/>
    <property type="gene ID" value="AUR62009026"/>
</dbReference>
<dbReference type="InterPro" id="IPR032675">
    <property type="entry name" value="LRR_dom_sf"/>
</dbReference>
<evidence type="ECO:0000313" key="2">
    <source>
        <dbReference type="Proteomes" id="UP000596660"/>
    </source>
</evidence>
<accession>A0A803LAY7</accession>
<dbReference type="EnsemblPlants" id="AUR62009026-RA">
    <property type="protein sequence ID" value="AUR62009026-RA:cds"/>
    <property type="gene ID" value="AUR62009026"/>
</dbReference>
<name>A0A803LAY7_CHEQI</name>
<dbReference type="PANTHER" id="PTHR38926">
    <property type="entry name" value="F-BOX DOMAIN CONTAINING PROTEIN, EXPRESSED"/>
    <property type="match status" value="1"/>
</dbReference>
<evidence type="ECO:0000313" key="1">
    <source>
        <dbReference type="EnsemblPlants" id="AUR62009026-RA:cds"/>
    </source>
</evidence>
<dbReference type="Proteomes" id="UP000596660">
    <property type="component" value="Unplaced"/>
</dbReference>
<dbReference type="AlphaFoldDB" id="A0A803LAY7"/>
<dbReference type="PANTHER" id="PTHR38926:SF2">
    <property type="entry name" value="F-BOX_LRR-REPEAT PROTEIN 21-RELATED"/>
    <property type="match status" value="1"/>
</dbReference>
<reference evidence="1" key="1">
    <citation type="journal article" date="2017" name="Nature">
        <title>The genome of Chenopodium quinoa.</title>
        <authorList>
            <person name="Jarvis D.E."/>
            <person name="Ho Y.S."/>
            <person name="Lightfoot D.J."/>
            <person name="Schmoeckel S.M."/>
            <person name="Li B."/>
            <person name="Borm T.J.A."/>
            <person name="Ohyanagi H."/>
            <person name="Mineta K."/>
            <person name="Michell C.T."/>
            <person name="Saber N."/>
            <person name="Kharbatia N.M."/>
            <person name="Rupper R.R."/>
            <person name="Sharp A.R."/>
            <person name="Dally N."/>
            <person name="Boughton B.A."/>
            <person name="Woo Y.H."/>
            <person name="Gao G."/>
            <person name="Schijlen E.G.W.M."/>
            <person name="Guo X."/>
            <person name="Momin A.A."/>
            <person name="Negrao S."/>
            <person name="Al-Babili S."/>
            <person name="Gehring C."/>
            <person name="Roessner U."/>
            <person name="Jung C."/>
            <person name="Murphy K."/>
            <person name="Arold S.T."/>
            <person name="Gojobori T."/>
            <person name="van der Linden C.G."/>
            <person name="van Loo E.N."/>
            <person name="Jellen E.N."/>
            <person name="Maughan P.J."/>
            <person name="Tester M."/>
        </authorList>
    </citation>
    <scope>NUCLEOTIDE SEQUENCE [LARGE SCALE GENOMIC DNA]</scope>
    <source>
        <strain evidence="1">cv. PI 614886</strain>
    </source>
</reference>
<dbReference type="Gene3D" id="3.80.10.10">
    <property type="entry name" value="Ribonuclease Inhibitor"/>
    <property type="match status" value="1"/>
</dbReference>
<sequence length="257" mass="29286">MLFRKLCKQPSLFKVVDMTLPDAYMDLKFDANVLTRFIVDRSCGCLLDIYLEYLCDDDTLMYIVDRSRNIKHLRIGHYIYISGEGLIEAVKKLPALEEVEIIICNDYSADDIEAIGHACPSLKAFSYNDVGSKTLAFTYNEEALAIAKSMHNLRNLQLIGSHLGKRCEQIKRLRRPYDSTADYSHQACADDPGHYGAYKLGSPYSEYDSDDSGFSGYPGYLDFEDEYLDYFDDYDDLPLHFFAQFAGAGLVDYDFSV</sequence>
<organism evidence="1 2">
    <name type="scientific">Chenopodium quinoa</name>
    <name type="common">Quinoa</name>
    <dbReference type="NCBI Taxonomy" id="63459"/>
    <lineage>
        <taxon>Eukaryota</taxon>
        <taxon>Viridiplantae</taxon>
        <taxon>Streptophyta</taxon>
        <taxon>Embryophyta</taxon>
        <taxon>Tracheophyta</taxon>
        <taxon>Spermatophyta</taxon>
        <taxon>Magnoliopsida</taxon>
        <taxon>eudicotyledons</taxon>
        <taxon>Gunneridae</taxon>
        <taxon>Pentapetalae</taxon>
        <taxon>Caryophyllales</taxon>
        <taxon>Chenopodiaceae</taxon>
        <taxon>Chenopodioideae</taxon>
        <taxon>Atripliceae</taxon>
        <taxon>Chenopodium</taxon>
    </lineage>
</organism>